<evidence type="ECO:0000256" key="8">
    <source>
        <dbReference type="ARBA" id="ARBA00047811"/>
    </source>
</evidence>
<dbReference type="Gene3D" id="1.10.3210.10">
    <property type="entry name" value="Hypothetical protein af1432"/>
    <property type="match status" value="2"/>
</dbReference>
<dbReference type="CDD" id="cd05399">
    <property type="entry name" value="NT_Rel-Spo_like"/>
    <property type="match status" value="2"/>
</dbReference>
<evidence type="ECO:0000259" key="13">
    <source>
        <dbReference type="PROSITE" id="PS50011"/>
    </source>
</evidence>
<evidence type="ECO:0000256" key="12">
    <source>
        <dbReference type="SAM" id="Phobius"/>
    </source>
</evidence>
<dbReference type="Pfam" id="PF13328">
    <property type="entry name" value="HD_4"/>
    <property type="match status" value="1"/>
</dbReference>
<dbReference type="Gene3D" id="1.10.510.10">
    <property type="entry name" value="Transferase(Phosphotransferase) domain 1"/>
    <property type="match status" value="1"/>
</dbReference>
<feature type="binding site" evidence="10">
    <location>
        <position position="1780"/>
    </location>
    <ligand>
        <name>ATP</name>
        <dbReference type="ChEBI" id="CHEBI:30616"/>
    </ligand>
</feature>
<dbReference type="GO" id="GO:0005524">
    <property type="term" value="F:ATP binding"/>
    <property type="evidence" value="ECO:0007669"/>
    <property type="project" value="UniProtKB-UniRule"/>
</dbReference>
<keyword evidence="12" id="KW-0472">Membrane</keyword>
<gene>
    <name evidence="14" type="primary">CDC28</name>
    <name evidence="14" type="ORF">SPIL2461_LOCUS7575</name>
</gene>
<dbReference type="Gene3D" id="3.30.460.10">
    <property type="entry name" value="Beta Polymerase, domain 2"/>
    <property type="match status" value="2"/>
</dbReference>
<evidence type="ECO:0000313" key="15">
    <source>
        <dbReference type="Proteomes" id="UP000649617"/>
    </source>
</evidence>
<feature type="transmembrane region" description="Helical" evidence="12">
    <location>
        <begin position="84"/>
        <end position="108"/>
    </location>
</feature>
<keyword evidence="3" id="KW-0723">Serine/threonine-protein kinase</keyword>
<dbReference type="InterPro" id="IPR012675">
    <property type="entry name" value="Beta-grasp_dom_sf"/>
</dbReference>
<evidence type="ECO:0000256" key="11">
    <source>
        <dbReference type="SAM" id="MobiDB-lite"/>
    </source>
</evidence>
<dbReference type="Pfam" id="PF04607">
    <property type="entry name" value="RelA_SpoT"/>
    <property type="match status" value="2"/>
</dbReference>
<dbReference type="PROSITE" id="PS00107">
    <property type="entry name" value="PROTEIN_KINASE_ATP"/>
    <property type="match status" value="1"/>
</dbReference>
<dbReference type="PROSITE" id="PS00108">
    <property type="entry name" value="PROTEIN_KINASE_ST"/>
    <property type="match status" value="1"/>
</dbReference>
<feature type="compositionally biased region" description="Polar residues" evidence="11">
    <location>
        <begin position="1217"/>
        <end position="1231"/>
    </location>
</feature>
<dbReference type="InterPro" id="IPR043519">
    <property type="entry name" value="NT_sf"/>
</dbReference>
<accession>A0A812PBQ0</accession>
<comment type="similarity">
    <text evidence="1">Belongs to the protein kinase superfamily. CMGC Ser/Thr protein kinase family. CDC2/CDKX subfamily.</text>
</comment>
<comment type="catalytic activity">
    <reaction evidence="8">
        <text>L-threonyl-[protein] + ATP = O-phospho-L-threonyl-[protein] + ADP + H(+)</text>
        <dbReference type="Rhea" id="RHEA:46608"/>
        <dbReference type="Rhea" id="RHEA-COMP:11060"/>
        <dbReference type="Rhea" id="RHEA-COMP:11605"/>
        <dbReference type="ChEBI" id="CHEBI:15378"/>
        <dbReference type="ChEBI" id="CHEBI:30013"/>
        <dbReference type="ChEBI" id="CHEBI:30616"/>
        <dbReference type="ChEBI" id="CHEBI:61977"/>
        <dbReference type="ChEBI" id="CHEBI:456216"/>
        <dbReference type="EC" id="2.7.11.22"/>
    </reaction>
</comment>
<dbReference type="GO" id="GO:0004693">
    <property type="term" value="F:cyclin-dependent protein serine/threonine kinase activity"/>
    <property type="evidence" value="ECO:0007669"/>
    <property type="project" value="UniProtKB-EC"/>
</dbReference>
<dbReference type="OrthoDB" id="430679at2759"/>
<evidence type="ECO:0000256" key="3">
    <source>
        <dbReference type="ARBA" id="ARBA00022527"/>
    </source>
</evidence>
<evidence type="ECO:0000256" key="9">
    <source>
        <dbReference type="ARBA" id="ARBA00048367"/>
    </source>
</evidence>
<dbReference type="Pfam" id="PF00069">
    <property type="entry name" value="Pkinase"/>
    <property type="match status" value="1"/>
</dbReference>
<dbReference type="InterPro" id="IPR008271">
    <property type="entry name" value="Ser/Thr_kinase_AS"/>
</dbReference>
<dbReference type="InterPro" id="IPR007685">
    <property type="entry name" value="RelA_SpoT"/>
</dbReference>
<comment type="catalytic activity">
    <reaction evidence="9">
        <text>L-seryl-[protein] + ATP = O-phospho-L-seryl-[protein] + ADP + H(+)</text>
        <dbReference type="Rhea" id="RHEA:17989"/>
        <dbReference type="Rhea" id="RHEA-COMP:9863"/>
        <dbReference type="Rhea" id="RHEA-COMP:11604"/>
        <dbReference type="ChEBI" id="CHEBI:15378"/>
        <dbReference type="ChEBI" id="CHEBI:29999"/>
        <dbReference type="ChEBI" id="CHEBI:30616"/>
        <dbReference type="ChEBI" id="CHEBI:83421"/>
        <dbReference type="ChEBI" id="CHEBI:456216"/>
        <dbReference type="EC" id="2.7.11.22"/>
    </reaction>
</comment>
<dbReference type="Gene3D" id="3.10.20.30">
    <property type="match status" value="1"/>
</dbReference>
<dbReference type="PANTHER" id="PTHR21262:SF31">
    <property type="entry name" value="GTP PYROPHOSPHOKINASE"/>
    <property type="match status" value="1"/>
</dbReference>
<keyword evidence="12" id="KW-0812">Transmembrane</keyword>
<feature type="domain" description="Protein kinase" evidence="13">
    <location>
        <begin position="1751"/>
        <end position="2035"/>
    </location>
</feature>
<keyword evidence="4" id="KW-0808">Transferase</keyword>
<dbReference type="SUPFAM" id="SSF56112">
    <property type="entry name" value="Protein kinase-like (PK-like)"/>
    <property type="match status" value="1"/>
</dbReference>
<dbReference type="InterPro" id="IPR018247">
    <property type="entry name" value="EF_Hand_1_Ca_BS"/>
</dbReference>
<dbReference type="InterPro" id="IPR000719">
    <property type="entry name" value="Prot_kinase_dom"/>
</dbReference>
<evidence type="ECO:0000256" key="6">
    <source>
        <dbReference type="ARBA" id="ARBA00022777"/>
    </source>
</evidence>
<dbReference type="PROSITE" id="PS50011">
    <property type="entry name" value="PROTEIN_KINASE_DOM"/>
    <property type="match status" value="1"/>
</dbReference>
<dbReference type="GO" id="GO:0015969">
    <property type="term" value="P:guanosine tetraphosphate metabolic process"/>
    <property type="evidence" value="ECO:0007669"/>
    <property type="project" value="InterPro"/>
</dbReference>
<dbReference type="SMART" id="SM00471">
    <property type="entry name" value="HDc"/>
    <property type="match status" value="1"/>
</dbReference>
<dbReference type="CDD" id="cd00077">
    <property type="entry name" value="HDc"/>
    <property type="match status" value="1"/>
</dbReference>
<comment type="caution">
    <text evidence="14">The sequence shown here is derived from an EMBL/GenBank/DDBJ whole genome shotgun (WGS) entry which is preliminary data.</text>
</comment>
<evidence type="ECO:0000256" key="7">
    <source>
        <dbReference type="ARBA" id="ARBA00022840"/>
    </source>
</evidence>
<keyword evidence="12" id="KW-1133">Transmembrane helix</keyword>
<feature type="compositionally biased region" description="Low complexity" evidence="11">
    <location>
        <begin position="1232"/>
        <end position="1260"/>
    </location>
</feature>
<dbReference type="InterPro" id="IPR011009">
    <property type="entry name" value="Kinase-like_dom_sf"/>
</dbReference>
<dbReference type="SMART" id="SM00220">
    <property type="entry name" value="S_TKc"/>
    <property type="match status" value="1"/>
</dbReference>
<dbReference type="SUPFAM" id="SSF81301">
    <property type="entry name" value="Nucleotidyltransferase"/>
    <property type="match status" value="2"/>
</dbReference>
<evidence type="ECO:0000313" key="14">
    <source>
        <dbReference type="EMBL" id="CAE7327382.1"/>
    </source>
</evidence>
<dbReference type="Proteomes" id="UP000649617">
    <property type="component" value="Unassembled WGS sequence"/>
</dbReference>
<evidence type="ECO:0000256" key="10">
    <source>
        <dbReference type="PROSITE-ProRule" id="PRU10141"/>
    </source>
</evidence>
<evidence type="ECO:0000256" key="2">
    <source>
        <dbReference type="ARBA" id="ARBA00012425"/>
    </source>
</evidence>
<dbReference type="Gene3D" id="3.30.200.20">
    <property type="entry name" value="Phosphorylase Kinase, domain 1"/>
    <property type="match status" value="1"/>
</dbReference>
<dbReference type="PANTHER" id="PTHR21262">
    <property type="entry name" value="GUANOSINE-3',5'-BIS DIPHOSPHATE 3'-PYROPHOSPHOHYDROLASE"/>
    <property type="match status" value="1"/>
</dbReference>
<dbReference type="FunFam" id="3.30.200.20:FF:000124">
    <property type="entry name" value="Cyclin-dependent kinase 4"/>
    <property type="match status" value="1"/>
</dbReference>
<sequence length="2048" mass="229238">MPSRSITFCFASVVQRWRAHAGGDALGGALSGLRRNFFHVSDELEEPFKPLVERLNDRMMLIEDGLESAQDKVDLVSHSPAAPALWIVLIALIFACLILAFIGIYCIFTLRLSSRPVKEVKRPALRAVLHALAMDSPAPDRTLDAEVMRRTLGILRRIAPPVSLSEGLVAAMQREQEQRAAALHGYSRVHFNHRRDFDGPWDVEASTTGPAVEVSIALEAMDVRIRQRMLNLSTSQLPRSSDFAVHLLEELTQAPNRPMPEVAESAGEMLLQAFTSPEDHRALIIALNIAARALPGNRWRFKEASLCSLMRLGADSRAIVALLLHDLDECLGQSWAAVSKVFADCPELGEEVVNLIDEKKRLEQLALLLYLRALSEETKDFRAAMIEIAEVEQILRNLSTALASRFGLPDEGRALARCALDLHVPLAHGLGFDALVHNGFPVNERITPSLENRALRLYFPEEYSMIEAWMREEDELLNRTLQRCLREVRRALDADPDVGALATCKVRGRVKSVYSIVKKLLRQRGVSREDLKAQAIKDLLAVEVVVDPDPFAEVPKNPEWLAEEWRERAACFAVLDALQRYAKTTKGWSVLPGSTKDYITKSKKSGYRALHITLCTNVTTQMPKASSRAIAQLRTVDTMPCKLEVHVFSGSMKQKERKGLASHHLYKAFELGPDEIFASLGGRAADSIAPSELRRAVFPLERLHLFGEAFSADYMDREFGELCSSCDRSQDGRLTFVDVQTAQQQASKRLEDFRRALEQRNANWWVHGVQTVDSSAPLGTASWDWAKYAAELDPQQKVSMLHKALDMTKEAHAGQVRKSGDPYWTHPLAVADILARALLPPDSTPPEPRWQLDGPAALEQDAQKLWARVADGPDDIFAMYTAALLHDTVEDTSVTLEQIEGAFGPVVASLVDGVTKASQASCTKSRVSRSAQDLRKVLTRAAQDVRVLVIKFADRLHNMRTLEHMPASKQRRIAEETRAVYVPLAERLGVHIWKTEFEELCCRYLNGCAYEEVLERNRRSQVARQRHRRYIQQYIRTMMVEMTSDSILEISVREEPPHTQLRRWADRPETDTPQPIPRVRIVTKDRDACWACLGRIHSILPPMPGRLRDYISSPKENLYMCLHTTVLMDGTAVEVYILSLEMEWVAEFGVGAFWRHNEDLQRSEAGRGFLAALHSTWILQANQSLTHSLHSLEVSMEPSSLPASSNSSYREPPQPQPLQSSMAPASWSLQDSLNSRRNGSSSSRFVDSLSSPGPKSSVSPLNDSSQRFDLESELDEESSQADDPGASAEQEDGLYAVQPLLQRISKVASDFAGDTGSKERDEGEDSGELLAELHRAYSEALREKVAVFTPTGRVLYLPRDATPLDFAVWNLGAKKGLRAEAAFIDSSEATLNTRLREGQTVLVHLHDDEKLLPPLEWSGVHLRYLRTTRARAALVDMRTKMLSESQAVEEGREAIRRELALHSLDLSLRQQLGDKVLAALGRGALPVELVSGQLLAARLHMPLGDASYEYTGNAGVVSSPGEAYKQCFMLVAEDKPGLLVDVVAVVRDCGLDFQRFSAEPCGDGLCVMVAAVQTDCALRFGSLMHNLRYRAEPVLLQRLPTELAGEALEEWTLKVPEPLADLSVWSWKHEALKMVMPSPMKAVQPACDDSFRPFIGVDCWALFRAVAEFSFLKGPRSSALMSAGYLAYFPQHVLANFVVIALRYPGQFRSPPVRELLLRDLRELAHSDHGAASLQPRLDDERRFDRQYVIEEKEKPVGEGTYGAVHRAFCNRLQKTVAIKRVKMEHEEEGMPSTAIREVAVLKAADHPNVVKLLDVACSPGRLHLVFEFVDANLKQYMKKFGLRLEPDIVRSLQKQLMNGIDYCHARRIIHRDLKPQNILVDGENNLKIADFGMARAFNLPLPKYTHEVVTTWYRSPEILFGCEEYSLGVDVWSAGCILGEMATGAALFHGDSEIDTIFQIFRKLGTPTEADWPGLADLPDFKPTFPQWRRRPWTEIRNIAAQLGAAGVRLLDAMLRYDPVRRVSAKQTLLHEYFSAQADVMDAVMAD</sequence>
<dbReference type="EC" id="2.7.11.22" evidence="2"/>
<organism evidence="14 15">
    <name type="scientific">Symbiodinium pilosum</name>
    <name type="common">Dinoflagellate</name>
    <dbReference type="NCBI Taxonomy" id="2952"/>
    <lineage>
        <taxon>Eukaryota</taxon>
        <taxon>Sar</taxon>
        <taxon>Alveolata</taxon>
        <taxon>Dinophyceae</taxon>
        <taxon>Suessiales</taxon>
        <taxon>Symbiodiniaceae</taxon>
        <taxon>Symbiodinium</taxon>
    </lineage>
</organism>
<keyword evidence="5 10" id="KW-0547">Nucleotide-binding</keyword>
<dbReference type="GO" id="GO:0005886">
    <property type="term" value="C:plasma membrane"/>
    <property type="evidence" value="ECO:0007669"/>
    <property type="project" value="TreeGrafter"/>
</dbReference>
<dbReference type="CDD" id="cd07829">
    <property type="entry name" value="STKc_CDK_like"/>
    <property type="match status" value="1"/>
</dbReference>
<name>A0A812PBQ0_SYMPI</name>
<keyword evidence="15" id="KW-1185">Reference proteome</keyword>
<dbReference type="EMBL" id="CAJNIZ010011980">
    <property type="protein sequence ID" value="CAE7327382.1"/>
    <property type="molecule type" value="Genomic_DNA"/>
</dbReference>
<evidence type="ECO:0000256" key="4">
    <source>
        <dbReference type="ARBA" id="ARBA00022679"/>
    </source>
</evidence>
<feature type="region of interest" description="Disordered" evidence="11">
    <location>
        <begin position="1196"/>
        <end position="1288"/>
    </location>
</feature>
<dbReference type="PROSITE" id="PS00018">
    <property type="entry name" value="EF_HAND_1"/>
    <property type="match status" value="1"/>
</dbReference>
<dbReference type="InterPro" id="IPR003607">
    <property type="entry name" value="HD/PDEase_dom"/>
</dbReference>
<keyword evidence="6" id="KW-0418">Kinase</keyword>
<dbReference type="SUPFAM" id="SSF109604">
    <property type="entry name" value="HD-domain/PDEase-like"/>
    <property type="match status" value="3"/>
</dbReference>
<proteinExistence type="inferred from homology"/>
<protein>
    <recommendedName>
        <fullName evidence="2">cyclin-dependent kinase</fullName>
        <ecNumber evidence="2">2.7.11.22</ecNumber>
    </recommendedName>
</protein>
<dbReference type="SMART" id="SM00954">
    <property type="entry name" value="RelA_SpoT"/>
    <property type="match status" value="2"/>
</dbReference>
<feature type="compositionally biased region" description="Acidic residues" evidence="11">
    <location>
        <begin position="1271"/>
        <end position="1280"/>
    </location>
</feature>
<feature type="compositionally biased region" description="Low complexity" evidence="11">
    <location>
        <begin position="1196"/>
        <end position="1208"/>
    </location>
</feature>
<dbReference type="InterPro" id="IPR017441">
    <property type="entry name" value="Protein_kinase_ATP_BS"/>
</dbReference>
<keyword evidence="7 10" id="KW-0067">ATP-binding</keyword>
<dbReference type="FunFam" id="1.10.510.10:FF:000574">
    <property type="entry name" value="Cell division related protein kinase 2"/>
    <property type="match status" value="1"/>
</dbReference>
<evidence type="ECO:0000256" key="1">
    <source>
        <dbReference type="ARBA" id="ARBA00006485"/>
    </source>
</evidence>
<evidence type="ECO:0000256" key="5">
    <source>
        <dbReference type="ARBA" id="ARBA00022741"/>
    </source>
</evidence>
<reference evidence="14" key="1">
    <citation type="submission" date="2021-02" db="EMBL/GenBank/DDBJ databases">
        <authorList>
            <person name="Dougan E. K."/>
            <person name="Rhodes N."/>
            <person name="Thang M."/>
            <person name="Chan C."/>
        </authorList>
    </citation>
    <scope>NUCLEOTIDE SEQUENCE</scope>
</reference>